<proteinExistence type="predicted"/>
<accession>A0A833L250</accession>
<evidence type="ECO:0000313" key="2">
    <source>
        <dbReference type="Proteomes" id="UP000488506"/>
    </source>
</evidence>
<dbReference type="Proteomes" id="UP000488506">
    <property type="component" value="Unassembled WGS sequence"/>
</dbReference>
<organism evidence="1 2">
    <name type="scientific">Candidatus Saganbacteria bacterium</name>
    <dbReference type="NCBI Taxonomy" id="2575572"/>
    <lineage>
        <taxon>Bacteria</taxon>
        <taxon>Bacillati</taxon>
        <taxon>Saganbacteria</taxon>
    </lineage>
</organism>
<dbReference type="Gene3D" id="3.10.450.620">
    <property type="entry name" value="JHP933, nucleotidyltransferase-like core domain"/>
    <property type="match status" value="1"/>
</dbReference>
<dbReference type="InterPro" id="IPR014942">
    <property type="entry name" value="AbiEii"/>
</dbReference>
<gene>
    <name evidence="1" type="ORF">FD145_182</name>
</gene>
<comment type="caution">
    <text evidence="1">The sequence shown here is derived from an EMBL/GenBank/DDBJ whole genome shotgun (WGS) entry which is preliminary data.</text>
</comment>
<sequence length="265" mass="31252">MKEYVLELANQQKSLNAKLNIMREYLQAYVLRILSDEGFFRYAAFLGGTALRFLYNLPRFSEELDFSLEEKKEYSFEHLIKKVKDEFMAAGYKVSVSYNDQKTVQHAFLSFEELMYEAKISPMKNQKISIKIEIDTNPPQGAIHKKYIINKYFPIAFLSYDLSSLFTGKLHAVFSRKYTKGRDFFDIGWYLSKWKDLTPNFLLLKNSLLQTSYGKEIPTEENWRGRLSEVIKSTDWDKVRKDIENFLEQPKDLEVFSKENILSLI</sequence>
<dbReference type="Pfam" id="PF08843">
    <property type="entry name" value="AbiEii"/>
    <property type="match status" value="1"/>
</dbReference>
<dbReference type="EMBL" id="WPAF01000002">
    <property type="protein sequence ID" value="KAF0135044.1"/>
    <property type="molecule type" value="Genomic_DNA"/>
</dbReference>
<name>A0A833L250_UNCSA</name>
<protein>
    <recommendedName>
        <fullName evidence="3">Nucleotidyl transferase AbiEii/AbiGii toxin family protein</fullName>
    </recommendedName>
</protein>
<evidence type="ECO:0000313" key="1">
    <source>
        <dbReference type="EMBL" id="KAF0135044.1"/>
    </source>
</evidence>
<dbReference type="AlphaFoldDB" id="A0A833L250"/>
<evidence type="ECO:0008006" key="3">
    <source>
        <dbReference type="Google" id="ProtNLM"/>
    </source>
</evidence>
<reference evidence="1 2" key="1">
    <citation type="submission" date="2019-12" db="EMBL/GenBank/DDBJ databases">
        <authorList>
            <person name="Wolfe R."/>
            <person name="Danczak R."/>
            <person name="Wilkins M."/>
        </authorList>
    </citation>
    <scope>NUCLEOTIDE SEQUENCE [LARGE SCALE GENOMIC DNA]</scope>
    <source>
        <strain evidence="1">X2_MaxBin.013</strain>
    </source>
</reference>